<accession>A0A3R7M2P7</accession>
<evidence type="ECO:0000256" key="3">
    <source>
        <dbReference type="ARBA" id="ARBA00022487"/>
    </source>
</evidence>
<keyword evidence="4 6" id="KW-0378">Hydrolase</keyword>
<comment type="similarity">
    <text evidence="1 6">Belongs to the type-B carboxylesterase/lipase family.</text>
</comment>
<dbReference type="GO" id="GO:0052689">
    <property type="term" value="F:carboxylic ester hydrolase activity"/>
    <property type="evidence" value="ECO:0007669"/>
    <property type="project" value="UniProtKB-KW"/>
</dbReference>
<evidence type="ECO:0000256" key="7">
    <source>
        <dbReference type="SAM" id="MobiDB-lite"/>
    </source>
</evidence>
<dbReference type="Proteomes" id="UP000283509">
    <property type="component" value="Unassembled WGS sequence"/>
</dbReference>
<dbReference type="PANTHER" id="PTHR11559">
    <property type="entry name" value="CARBOXYLESTERASE"/>
    <property type="match status" value="1"/>
</dbReference>
<comment type="similarity">
    <text evidence="2">Belongs to the 'GDXG' lipolytic enzyme family.</text>
</comment>
<dbReference type="PROSITE" id="PS00122">
    <property type="entry name" value="CARBOXYLESTERASE_B_1"/>
    <property type="match status" value="1"/>
</dbReference>
<dbReference type="InterPro" id="IPR050309">
    <property type="entry name" value="Type-B_Carboxylest/Lipase"/>
</dbReference>
<dbReference type="PROSITE" id="PS00941">
    <property type="entry name" value="CARBOXYLESTERASE_B_2"/>
    <property type="match status" value="1"/>
</dbReference>
<evidence type="ECO:0000256" key="2">
    <source>
        <dbReference type="ARBA" id="ARBA00010515"/>
    </source>
</evidence>
<dbReference type="CDD" id="cd00312">
    <property type="entry name" value="Esterase_lipase"/>
    <property type="match status" value="1"/>
</dbReference>
<proteinExistence type="inferred from homology"/>
<dbReference type="InterPro" id="IPR019819">
    <property type="entry name" value="Carboxylesterase_B_CS"/>
</dbReference>
<sequence length="635" mass="70106">MNNNLKRGILASHPYRRLNLGVAPALEALAVQYLRPLCPRRMSPGRSFAILVLATATILPAAAGEDIVANTVEGKISGIKEETVGGRTFFSFYGVPFAKPPVGKLRFKDPVPAEPWEGVKNGSSFAPACPQYGFFDPETLIGSEDCLYLNVFTPQLPEGAGDDLLPVMVYIHGGAFFAGSANYGRANVLLDGDVVVVIIQYRLGTLGFLSTEDEVIPGNFGLKDQSLALRWVQRNIRHFGGDPSQVTVFGLSAGAASVHYQILSPHSEGLFQRAIMQSGSALCPWATGGAFREVALYTGTLVGCSASDSQLLLECLQEADTDVLVTVVWKLMAFHINPIIFGPRVDKDFIPDNPYRLVKEGRHQHVDVISGVTSHEGSLFSSGIYKDEEILEDFSKNFAVKGPIILEFREGDVDLSATSEKIFRHYAGATHLTLSHADAVNEMLGDRHFVLPHDITTEYLVRNNASTNVYTYKFTHHGDFSVLAITPSLLNDKPWVGHGHDMAYHFPGWLSPTSPSPEDLKMRNLMVKLWVNFATTGNPTPDDSLGFTWDPITQETSHRHLNLNTNPVMEEESRQEVLDFWATLPLLENVILDPEKITELGRYWVELTNQGAQPRVEPGSETPKKPTKHRVRDEL</sequence>
<feature type="compositionally biased region" description="Basic residues" evidence="7">
    <location>
        <begin position="625"/>
        <end position="635"/>
    </location>
</feature>
<dbReference type="InterPro" id="IPR029058">
    <property type="entry name" value="AB_hydrolase_fold"/>
</dbReference>
<dbReference type="SUPFAM" id="SSF53474">
    <property type="entry name" value="alpha/beta-Hydrolases"/>
    <property type="match status" value="1"/>
</dbReference>
<dbReference type="Pfam" id="PF00135">
    <property type="entry name" value="COesterase"/>
    <property type="match status" value="1"/>
</dbReference>
<evidence type="ECO:0000256" key="5">
    <source>
        <dbReference type="ARBA" id="ARBA00023180"/>
    </source>
</evidence>
<reference evidence="9 10" key="1">
    <citation type="submission" date="2018-04" db="EMBL/GenBank/DDBJ databases">
        <authorList>
            <person name="Zhang X."/>
            <person name="Yuan J."/>
            <person name="Li F."/>
            <person name="Xiang J."/>
        </authorList>
    </citation>
    <scope>NUCLEOTIDE SEQUENCE [LARGE SCALE GENOMIC DNA]</scope>
    <source>
        <tissue evidence="9">Muscle</tissue>
    </source>
</reference>
<dbReference type="Gene3D" id="3.40.50.1820">
    <property type="entry name" value="alpha/beta hydrolase"/>
    <property type="match status" value="1"/>
</dbReference>
<dbReference type="OrthoDB" id="6339121at2759"/>
<feature type="domain" description="Carboxylesterase type B" evidence="8">
    <location>
        <begin position="68"/>
        <end position="581"/>
    </location>
</feature>
<dbReference type="EC" id="3.1.1.-" evidence="6"/>
<evidence type="ECO:0000256" key="1">
    <source>
        <dbReference type="ARBA" id="ARBA00005964"/>
    </source>
</evidence>
<dbReference type="InterPro" id="IPR002018">
    <property type="entry name" value="CarbesteraseB"/>
</dbReference>
<dbReference type="InterPro" id="IPR002168">
    <property type="entry name" value="Lipase_GDXG_HIS_AS"/>
</dbReference>
<dbReference type="PROSITE" id="PS01173">
    <property type="entry name" value="LIPASE_GDXG_HIS"/>
    <property type="match status" value="1"/>
</dbReference>
<protein>
    <recommendedName>
        <fullName evidence="6">Carboxylic ester hydrolase</fullName>
        <ecNumber evidence="6">3.1.1.-</ecNumber>
    </recommendedName>
</protein>
<comment type="caution">
    <text evidence="9">The sequence shown here is derived from an EMBL/GenBank/DDBJ whole genome shotgun (WGS) entry which is preliminary data.</text>
</comment>
<keyword evidence="10" id="KW-1185">Reference proteome</keyword>
<evidence type="ECO:0000259" key="8">
    <source>
        <dbReference type="Pfam" id="PF00135"/>
    </source>
</evidence>
<evidence type="ECO:0000256" key="6">
    <source>
        <dbReference type="RuleBase" id="RU361235"/>
    </source>
</evidence>
<feature type="region of interest" description="Disordered" evidence="7">
    <location>
        <begin position="610"/>
        <end position="635"/>
    </location>
</feature>
<reference evidence="9 10" key="2">
    <citation type="submission" date="2019-01" db="EMBL/GenBank/DDBJ databases">
        <title>The decoding of complex shrimp genome reveals the adaptation for benthos swimmer, frequently molting mechanism and breeding impact on genome.</title>
        <authorList>
            <person name="Sun Y."/>
            <person name="Gao Y."/>
            <person name="Yu Y."/>
        </authorList>
    </citation>
    <scope>NUCLEOTIDE SEQUENCE [LARGE SCALE GENOMIC DNA]</scope>
    <source>
        <tissue evidence="9">Muscle</tissue>
    </source>
</reference>
<evidence type="ECO:0000256" key="4">
    <source>
        <dbReference type="ARBA" id="ARBA00022801"/>
    </source>
</evidence>
<keyword evidence="5" id="KW-0325">Glycoprotein</keyword>
<organism evidence="9 10">
    <name type="scientific">Penaeus vannamei</name>
    <name type="common">Whiteleg shrimp</name>
    <name type="synonym">Litopenaeus vannamei</name>
    <dbReference type="NCBI Taxonomy" id="6689"/>
    <lineage>
        <taxon>Eukaryota</taxon>
        <taxon>Metazoa</taxon>
        <taxon>Ecdysozoa</taxon>
        <taxon>Arthropoda</taxon>
        <taxon>Crustacea</taxon>
        <taxon>Multicrustacea</taxon>
        <taxon>Malacostraca</taxon>
        <taxon>Eumalacostraca</taxon>
        <taxon>Eucarida</taxon>
        <taxon>Decapoda</taxon>
        <taxon>Dendrobranchiata</taxon>
        <taxon>Penaeoidea</taxon>
        <taxon>Penaeidae</taxon>
        <taxon>Penaeus</taxon>
    </lineage>
</organism>
<gene>
    <name evidence="9" type="ORF">C7M84_010427</name>
</gene>
<evidence type="ECO:0000313" key="9">
    <source>
        <dbReference type="EMBL" id="ROT71266.1"/>
    </source>
</evidence>
<name>A0A3R7M2P7_PENVA</name>
<keyword evidence="3" id="KW-0719">Serine esterase</keyword>
<dbReference type="AlphaFoldDB" id="A0A3R7M2P7"/>
<dbReference type="InterPro" id="IPR019826">
    <property type="entry name" value="Carboxylesterase_B_AS"/>
</dbReference>
<dbReference type="EMBL" id="QCYY01002318">
    <property type="protein sequence ID" value="ROT71266.1"/>
    <property type="molecule type" value="Genomic_DNA"/>
</dbReference>
<evidence type="ECO:0000313" key="10">
    <source>
        <dbReference type="Proteomes" id="UP000283509"/>
    </source>
</evidence>